<dbReference type="InterPro" id="IPR044511">
    <property type="entry name" value="At1g03370/At5g50170-like"/>
</dbReference>
<dbReference type="PROSITE" id="PS50004">
    <property type="entry name" value="C2"/>
    <property type="match status" value="1"/>
</dbReference>
<dbReference type="InterPro" id="IPR000008">
    <property type="entry name" value="C2_dom"/>
</dbReference>
<gene>
    <name evidence="2" type="ORF">CMV_025904</name>
</gene>
<feature type="non-terminal residue" evidence="2">
    <location>
        <position position="124"/>
    </location>
</feature>
<dbReference type="Proteomes" id="UP000737018">
    <property type="component" value="Unassembled WGS sequence"/>
</dbReference>
<comment type="caution">
    <text evidence="2">The sequence shown here is derived from an EMBL/GenBank/DDBJ whole genome shotgun (WGS) entry which is preliminary data.</text>
</comment>
<accession>A0A8J4QKT7</accession>
<reference evidence="2" key="1">
    <citation type="submission" date="2020-03" db="EMBL/GenBank/DDBJ databases">
        <title>Castanea mollissima Vanexum genome sequencing.</title>
        <authorList>
            <person name="Staton M."/>
        </authorList>
    </citation>
    <scope>NUCLEOTIDE SEQUENCE</scope>
    <source>
        <tissue evidence="2">Leaf</tissue>
    </source>
</reference>
<dbReference type="Gene3D" id="2.60.40.150">
    <property type="entry name" value="C2 domain"/>
    <property type="match status" value="1"/>
</dbReference>
<dbReference type="SUPFAM" id="SSF49562">
    <property type="entry name" value="C2 domain (Calcium/lipid-binding domain, CaLB)"/>
    <property type="match status" value="1"/>
</dbReference>
<evidence type="ECO:0000313" key="2">
    <source>
        <dbReference type="EMBL" id="KAF3948046.1"/>
    </source>
</evidence>
<evidence type="ECO:0000313" key="3">
    <source>
        <dbReference type="Proteomes" id="UP000737018"/>
    </source>
</evidence>
<sequence length="124" mass="14173">MRLQVRVIEARNIPAMDLNGLSDPYVKIQLGRQKFKTKVVKKSLNPQWGEEFGFRVDDLNEELVVCVLDEDKYFNDDFVGQLRVPVSKVFDSEDKSIGPCWYSLQPKNKKSKNKDCGMLSSVSG</sequence>
<dbReference type="PANTHER" id="PTHR46296:SF8">
    <property type="entry name" value="OS06G0297800 PROTEIN"/>
    <property type="match status" value="1"/>
</dbReference>
<dbReference type="Pfam" id="PF00168">
    <property type="entry name" value="C2"/>
    <property type="match status" value="1"/>
</dbReference>
<dbReference type="CDD" id="cd00030">
    <property type="entry name" value="C2"/>
    <property type="match status" value="1"/>
</dbReference>
<dbReference type="InterPro" id="IPR035892">
    <property type="entry name" value="C2_domain_sf"/>
</dbReference>
<evidence type="ECO:0000259" key="1">
    <source>
        <dbReference type="PROSITE" id="PS50004"/>
    </source>
</evidence>
<name>A0A8J4QKT7_9ROSI</name>
<dbReference type="PANTHER" id="PTHR46296">
    <property type="entry name" value="BNAA05G37250D PROTEIN"/>
    <property type="match status" value="1"/>
</dbReference>
<protein>
    <recommendedName>
        <fullName evidence="1">C2 domain-containing protein</fullName>
    </recommendedName>
</protein>
<feature type="domain" description="C2" evidence="1">
    <location>
        <begin position="1"/>
        <end position="102"/>
    </location>
</feature>
<dbReference type="EMBL" id="JRKL02007150">
    <property type="protein sequence ID" value="KAF3948046.1"/>
    <property type="molecule type" value="Genomic_DNA"/>
</dbReference>
<keyword evidence="3" id="KW-1185">Reference proteome</keyword>
<dbReference type="OrthoDB" id="67700at2759"/>
<dbReference type="PRINTS" id="PR00360">
    <property type="entry name" value="C2DOMAIN"/>
</dbReference>
<dbReference type="SMART" id="SM00239">
    <property type="entry name" value="C2"/>
    <property type="match status" value="1"/>
</dbReference>
<organism evidence="2 3">
    <name type="scientific">Castanea mollissima</name>
    <name type="common">Chinese chestnut</name>
    <dbReference type="NCBI Taxonomy" id="60419"/>
    <lineage>
        <taxon>Eukaryota</taxon>
        <taxon>Viridiplantae</taxon>
        <taxon>Streptophyta</taxon>
        <taxon>Embryophyta</taxon>
        <taxon>Tracheophyta</taxon>
        <taxon>Spermatophyta</taxon>
        <taxon>Magnoliopsida</taxon>
        <taxon>eudicotyledons</taxon>
        <taxon>Gunneridae</taxon>
        <taxon>Pentapetalae</taxon>
        <taxon>rosids</taxon>
        <taxon>fabids</taxon>
        <taxon>Fagales</taxon>
        <taxon>Fagaceae</taxon>
        <taxon>Castanea</taxon>
    </lineage>
</organism>
<proteinExistence type="predicted"/>
<dbReference type="AlphaFoldDB" id="A0A8J4QKT7"/>